<sequence length="41" mass="4786">MYTLSKDGKYPGFTVGFLKCGNDYKSEFYGSILKIWERLQT</sequence>
<protein>
    <submittedName>
        <fullName evidence="1">Uncharacterized protein</fullName>
    </submittedName>
</protein>
<evidence type="ECO:0000313" key="2">
    <source>
        <dbReference type="Proteomes" id="UP000012153"/>
    </source>
</evidence>
<dbReference type="RefSeq" id="WP_002150261.1">
    <property type="nucleotide sequence ID" value="NZ_AHOP02000021.1"/>
</dbReference>
<evidence type="ECO:0000313" key="1">
    <source>
        <dbReference type="EMBL" id="EMO41594.1"/>
    </source>
</evidence>
<dbReference type="AlphaFoldDB" id="M6UKL2"/>
<organism evidence="1 2">
    <name type="scientific">Leptospira noguchii serovar Autumnalis str. ZUN142</name>
    <dbReference type="NCBI Taxonomy" id="1085540"/>
    <lineage>
        <taxon>Bacteria</taxon>
        <taxon>Pseudomonadati</taxon>
        <taxon>Spirochaetota</taxon>
        <taxon>Spirochaetia</taxon>
        <taxon>Leptospirales</taxon>
        <taxon>Leptospiraceae</taxon>
        <taxon>Leptospira</taxon>
    </lineage>
</organism>
<comment type="caution">
    <text evidence="1">The sequence shown here is derived from an EMBL/GenBank/DDBJ whole genome shotgun (WGS) entry which is preliminary data.</text>
</comment>
<dbReference type="Proteomes" id="UP000012153">
    <property type="component" value="Unassembled WGS sequence"/>
</dbReference>
<gene>
    <name evidence="1" type="ORF">LEP1GSC186_2108</name>
</gene>
<accession>M6UKL2</accession>
<dbReference type="EMBL" id="AHOP02000021">
    <property type="protein sequence ID" value="EMO41594.1"/>
    <property type="molecule type" value="Genomic_DNA"/>
</dbReference>
<reference evidence="1 2" key="1">
    <citation type="submission" date="2013-01" db="EMBL/GenBank/DDBJ databases">
        <authorList>
            <person name="Harkins D.M."/>
            <person name="Durkin A.S."/>
            <person name="Brinkac L.M."/>
            <person name="Haft D.H."/>
            <person name="Selengut J.D."/>
            <person name="Sanka R."/>
            <person name="DePew J."/>
            <person name="Purushe J."/>
            <person name="Matthias M.A."/>
            <person name="Vinetz J.M."/>
            <person name="Sutton G.G."/>
            <person name="Nierman W.C."/>
            <person name="Fouts D.E."/>
        </authorList>
    </citation>
    <scope>NUCLEOTIDE SEQUENCE [LARGE SCALE GENOMIC DNA]</scope>
    <source>
        <strain evidence="1 2">ZUN142</strain>
    </source>
</reference>
<name>M6UKL2_9LEPT</name>
<proteinExistence type="predicted"/>